<dbReference type="SMART" id="SM00389">
    <property type="entry name" value="HOX"/>
    <property type="match status" value="1"/>
</dbReference>
<dbReference type="PROSITE" id="PS50071">
    <property type="entry name" value="HOMEOBOX_2"/>
    <property type="match status" value="1"/>
</dbReference>
<dbReference type="PANTHER" id="PTHR24208:SF166">
    <property type="entry name" value="LIM HOMEOBOX TRANSCRIPTION FACTOR 1 ALPHA, ISOFORM B"/>
    <property type="match status" value="1"/>
</dbReference>
<dbReference type="Pfam" id="PF00046">
    <property type="entry name" value="Homeodomain"/>
    <property type="match status" value="1"/>
</dbReference>
<evidence type="ECO:0000259" key="8">
    <source>
        <dbReference type="PROSITE" id="PS50071"/>
    </source>
</evidence>
<comment type="subcellular location">
    <subcellularLocation>
        <location evidence="1 5 6">Nucleus</location>
    </subcellularLocation>
</comment>
<evidence type="ECO:0000256" key="7">
    <source>
        <dbReference type="SAM" id="MobiDB-lite"/>
    </source>
</evidence>
<evidence type="ECO:0000256" key="5">
    <source>
        <dbReference type="PROSITE-ProRule" id="PRU00108"/>
    </source>
</evidence>
<dbReference type="PANTHER" id="PTHR24208">
    <property type="entry name" value="LIM/HOMEOBOX PROTEIN LHX"/>
    <property type="match status" value="1"/>
</dbReference>
<evidence type="ECO:0000256" key="1">
    <source>
        <dbReference type="ARBA" id="ARBA00004123"/>
    </source>
</evidence>
<gene>
    <name evidence="9" type="ORF">CBRE1094_LOCUS20150</name>
</gene>
<dbReference type="SUPFAM" id="SSF46689">
    <property type="entry name" value="Homeodomain-like"/>
    <property type="match status" value="1"/>
</dbReference>
<dbReference type="AlphaFoldDB" id="A0A7S2DSA2"/>
<feature type="compositionally biased region" description="Pro residues" evidence="7">
    <location>
        <begin position="434"/>
        <end position="444"/>
    </location>
</feature>
<dbReference type="InterPro" id="IPR050453">
    <property type="entry name" value="LIM_Homeobox_TF"/>
</dbReference>
<dbReference type="EMBL" id="HBGU01036734">
    <property type="protein sequence ID" value="CAD9462702.1"/>
    <property type="molecule type" value="Transcribed_RNA"/>
</dbReference>
<name>A0A7S2DSA2_9EUKA</name>
<proteinExistence type="predicted"/>
<dbReference type="InterPro" id="IPR009057">
    <property type="entry name" value="Homeodomain-like_sf"/>
</dbReference>
<feature type="region of interest" description="Disordered" evidence="7">
    <location>
        <begin position="29"/>
        <end position="50"/>
    </location>
</feature>
<feature type="region of interest" description="Disordered" evidence="7">
    <location>
        <begin position="427"/>
        <end position="493"/>
    </location>
</feature>
<dbReference type="InterPro" id="IPR001356">
    <property type="entry name" value="HD"/>
</dbReference>
<accession>A0A7S2DSA2</accession>
<feature type="domain" description="Homeobox" evidence="8">
    <location>
        <begin position="46"/>
        <end position="106"/>
    </location>
</feature>
<evidence type="ECO:0000256" key="6">
    <source>
        <dbReference type="RuleBase" id="RU000682"/>
    </source>
</evidence>
<dbReference type="GO" id="GO:0000981">
    <property type="term" value="F:DNA-binding transcription factor activity, RNA polymerase II-specific"/>
    <property type="evidence" value="ECO:0007669"/>
    <property type="project" value="TreeGrafter"/>
</dbReference>
<feature type="DNA-binding region" description="Homeobox" evidence="5">
    <location>
        <begin position="48"/>
        <end position="107"/>
    </location>
</feature>
<keyword evidence="3 5" id="KW-0371">Homeobox</keyword>
<dbReference type="GO" id="GO:0000977">
    <property type="term" value="F:RNA polymerase II transcription regulatory region sequence-specific DNA binding"/>
    <property type="evidence" value="ECO:0007669"/>
    <property type="project" value="TreeGrafter"/>
</dbReference>
<organism evidence="9">
    <name type="scientific">Haptolina brevifila</name>
    <dbReference type="NCBI Taxonomy" id="156173"/>
    <lineage>
        <taxon>Eukaryota</taxon>
        <taxon>Haptista</taxon>
        <taxon>Haptophyta</taxon>
        <taxon>Prymnesiophyceae</taxon>
        <taxon>Prymnesiales</taxon>
        <taxon>Prymnesiaceae</taxon>
        <taxon>Haptolina</taxon>
    </lineage>
</organism>
<evidence type="ECO:0000313" key="9">
    <source>
        <dbReference type="EMBL" id="CAD9462702.1"/>
    </source>
</evidence>
<reference evidence="9" key="1">
    <citation type="submission" date="2021-01" db="EMBL/GenBank/DDBJ databases">
        <authorList>
            <person name="Corre E."/>
            <person name="Pelletier E."/>
            <person name="Niang G."/>
            <person name="Scheremetjew M."/>
            <person name="Finn R."/>
            <person name="Kale V."/>
            <person name="Holt S."/>
            <person name="Cochrane G."/>
            <person name="Meng A."/>
            <person name="Brown T."/>
            <person name="Cohen L."/>
        </authorList>
    </citation>
    <scope>NUCLEOTIDE SEQUENCE</scope>
    <source>
        <strain evidence="9">UTEX LB 985</strain>
    </source>
</reference>
<dbReference type="CDD" id="cd00086">
    <property type="entry name" value="homeodomain"/>
    <property type="match status" value="1"/>
</dbReference>
<dbReference type="GO" id="GO:0005634">
    <property type="term" value="C:nucleus"/>
    <property type="evidence" value="ECO:0007669"/>
    <property type="project" value="UniProtKB-SubCell"/>
</dbReference>
<feature type="region of interest" description="Disordered" evidence="7">
    <location>
        <begin position="150"/>
        <end position="181"/>
    </location>
</feature>
<keyword evidence="2 5" id="KW-0238">DNA-binding</keyword>
<evidence type="ECO:0000256" key="3">
    <source>
        <dbReference type="ARBA" id="ARBA00023155"/>
    </source>
</evidence>
<evidence type="ECO:0000256" key="2">
    <source>
        <dbReference type="ARBA" id="ARBA00023125"/>
    </source>
</evidence>
<dbReference type="Gene3D" id="1.10.10.60">
    <property type="entry name" value="Homeodomain-like"/>
    <property type="match status" value="1"/>
</dbReference>
<evidence type="ECO:0000256" key="4">
    <source>
        <dbReference type="ARBA" id="ARBA00023242"/>
    </source>
</evidence>
<sequence>MLESVIDVVESEIEAMHDAVGDFPEAIATTGESEEQRQKSSPKRRSKLTAPRWSIAQNQLAQLQEIFKTVKAPSLAVRQMLGRQMGVSPRQIQVWFRNRRQRVRLAKLRGEPDPSETDIMDLAEEDYCCDDASDATVRVMPTLGEALLGSASPLQGSSPASPEHDCVRAGSPTNSDSPTLLCSQSTAWTEVGAPAAARPISAEGKVAGMDVIGRSFVSQFQRATSRALDQATALEAIRASIQPTPLAPPDPAFAPPSATVTPPFASADATLQSSAEAALYPACGIQAAFAQLNQVVNAAATSHNPAAGAAPSESQLAALLGRPLDAESEMPPAMLAQLDLIKAAQLPPVQMDQSRFELVRMMQVVRMQQKLLEMQNHIFESMMLKSAAGQAVPQGIADPNMMPYLSRTMWPGMTEHPAYKMMGAGDPMSLPHGMTPPPSTPPEPAAVSAEAGPVAGGEGPAASTQSQVNGVSGSDPLSLDEISEILGTGDMPW</sequence>
<feature type="compositionally biased region" description="Polar residues" evidence="7">
    <location>
        <begin position="171"/>
        <end position="181"/>
    </location>
</feature>
<keyword evidence="4 5" id="KW-0539">Nucleus</keyword>
<protein>
    <recommendedName>
        <fullName evidence="8">Homeobox domain-containing protein</fullName>
    </recommendedName>
</protein>